<dbReference type="SMART" id="SM00530">
    <property type="entry name" value="HTH_XRE"/>
    <property type="match status" value="1"/>
</dbReference>
<organism evidence="3 4">
    <name type="scientific">Chryseobacterium sediminis</name>
    <dbReference type="NCBI Taxonomy" id="1679494"/>
    <lineage>
        <taxon>Bacteria</taxon>
        <taxon>Pseudomonadati</taxon>
        <taxon>Bacteroidota</taxon>
        <taxon>Flavobacteriia</taxon>
        <taxon>Flavobacteriales</taxon>
        <taxon>Weeksellaceae</taxon>
        <taxon>Chryseobacterium group</taxon>
        <taxon>Chryseobacterium</taxon>
    </lineage>
</organism>
<dbReference type="Gene3D" id="1.10.260.40">
    <property type="entry name" value="lambda repressor-like DNA-binding domains"/>
    <property type="match status" value="1"/>
</dbReference>
<dbReference type="OrthoDB" id="1274166at2"/>
<name>A0A5B2TN88_9FLAO</name>
<dbReference type="Pfam" id="PF01381">
    <property type="entry name" value="HTH_3"/>
    <property type="match status" value="1"/>
</dbReference>
<evidence type="ECO:0000313" key="4">
    <source>
        <dbReference type="Proteomes" id="UP000323082"/>
    </source>
</evidence>
<evidence type="ECO:0000313" key="3">
    <source>
        <dbReference type="EMBL" id="KAA2215694.1"/>
    </source>
</evidence>
<evidence type="ECO:0000259" key="2">
    <source>
        <dbReference type="PROSITE" id="PS50943"/>
    </source>
</evidence>
<dbReference type="GO" id="GO:0003677">
    <property type="term" value="F:DNA binding"/>
    <property type="evidence" value="ECO:0007669"/>
    <property type="project" value="InterPro"/>
</dbReference>
<dbReference type="Proteomes" id="UP000323082">
    <property type="component" value="Unassembled WGS sequence"/>
</dbReference>
<dbReference type="CDD" id="cd00093">
    <property type="entry name" value="HTH_XRE"/>
    <property type="match status" value="1"/>
</dbReference>
<feature type="coiled-coil region" evidence="1">
    <location>
        <begin position="93"/>
        <end position="120"/>
    </location>
</feature>
<dbReference type="InterPro" id="IPR001387">
    <property type="entry name" value="Cro/C1-type_HTH"/>
</dbReference>
<dbReference type="PROSITE" id="PS50943">
    <property type="entry name" value="HTH_CROC1"/>
    <property type="match status" value="1"/>
</dbReference>
<dbReference type="AlphaFoldDB" id="A0A5B2TN88"/>
<comment type="caution">
    <text evidence="3">The sequence shown here is derived from an EMBL/GenBank/DDBJ whole genome shotgun (WGS) entry which is preliminary data.</text>
</comment>
<proteinExistence type="predicted"/>
<dbReference type="SUPFAM" id="SSF47413">
    <property type="entry name" value="lambda repressor-like DNA-binding domains"/>
    <property type="match status" value="1"/>
</dbReference>
<dbReference type="InterPro" id="IPR010982">
    <property type="entry name" value="Lambda_DNA-bd_dom_sf"/>
</dbReference>
<sequence>MIWIVEIHKRIKSIREIKEISQDAIAFELDLHQSQYSRREKGDIPFSVNEIEKIAAFLGVRVSELYGEELFQNSLESDKMASGSHGIISCKLLEQFEILMKEKEAVIAMLKERIEALKKK</sequence>
<dbReference type="EMBL" id="VUNZ01000006">
    <property type="protein sequence ID" value="KAA2215694.1"/>
    <property type="molecule type" value="Genomic_DNA"/>
</dbReference>
<keyword evidence="1" id="KW-0175">Coiled coil</keyword>
<protein>
    <submittedName>
        <fullName evidence="3">Helix-turn-helix transcriptional regulator</fullName>
    </submittedName>
</protein>
<reference evidence="3 4" key="1">
    <citation type="journal article" date="2015" name="Int. J. Syst. Evol. Microbiol.">
        <title>Chryseobacterium sediminis sp. nov., isolated from a river sediment.</title>
        <authorList>
            <person name="Kampfer P."/>
            <person name="Busse H.J."/>
            <person name="McInroy J.A."/>
            <person name="Glaeser S.P."/>
        </authorList>
    </citation>
    <scope>NUCLEOTIDE SEQUENCE [LARGE SCALE GENOMIC DNA]</scope>
    <source>
        <strain evidence="3 4">IMT-174</strain>
    </source>
</reference>
<gene>
    <name evidence="3" type="ORF">FW780_21505</name>
</gene>
<accession>A0A5B2TN88</accession>
<evidence type="ECO:0000256" key="1">
    <source>
        <dbReference type="SAM" id="Coils"/>
    </source>
</evidence>
<feature type="domain" description="HTH cro/C1-type" evidence="2">
    <location>
        <begin position="11"/>
        <end position="65"/>
    </location>
</feature>